<evidence type="ECO:0000313" key="3">
    <source>
        <dbReference type="EMBL" id="RQP24246.1"/>
    </source>
</evidence>
<keyword evidence="4" id="KW-1185">Reference proteome</keyword>
<dbReference type="OrthoDB" id="2514702at2"/>
<dbReference type="PROSITE" id="PS50109">
    <property type="entry name" value="HIS_KIN"/>
    <property type="match status" value="1"/>
</dbReference>
<keyword evidence="1" id="KW-0812">Transmembrane</keyword>
<gene>
    <name evidence="3" type="ORF">DZC73_13110</name>
</gene>
<dbReference type="GO" id="GO:0000155">
    <property type="term" value="F:phosphorelay sensor kinase activity"/>
    <property type="evidence" value="ECO:0007669"/>
    <property type="project" value="InterPro"/>
</dbReference>
<feature type="transmembrane region" description="Helical" evidence="1">
    <location>
        <begin position="77"/>
        <end position="95"/>
    </location>
</feature>
<dbReference type="Gene3D" id="3.30.565.10">
    <property type="entry name" value="Histidine kinase-like ATPase, C-terminal domain"/>
    <property type="match status" value="1"/>
</dbReference>
<keyword evidence="1" id="KW-0472">Membrane</keyword>
<evidence type="ECO:0000313" key="4">
    <source>
        <dbReference type="Proteomes" id="UP000267464"/>
    </source>
</evidence>
<dbReference type="Proteomes" id="UP000267464">
    <property type="component" value="Unassembled WGS sequence"/>
</dbReference>
<feature type="domain" description="Histidine kinase" evidence="2">
    <location>
        <begin position="261"/>
        <end position="355"/>
    </location>
</feature>
<organism evidence="3 4">
    <name type="scientific">Piscinibacter terrae</name>
    <dbReference type="NCBI Taxonomy" id="2496871"/>
    <lineage>
        <taxon>Bacteria</taxon>
        <taxon>Pseudomonadati</taxon>
        <taxon>Pseudomonadota</taxon>
        <taxon>Betaproteobacteria</taxon>
        <taxon>Burkholderiales</taxon>
        <taxon>Sphaerotilaceae</taxon>
        <taxon>Piscinibacter</taxon>
    </lineage>
</organism>
<sequence>MTSMTPRPDFEPLRDYADGRRMLGWALVAFVAAAATFVWTGWTGWLSLTVRLWLAYSAGHVALWLHHRRGRALSWPWVIGGVLGTTLAASLAGLPLAPDFVADRLRSPSWLLQRIALPLGFGLAMHLPALVLRAREWQQHRQRIAAAESEAARSALQRQVTLAELRTLQAQVEPHFLYNTLASVQSLVRRDPARADEMLDHLHEHLRQSLPAMRSEQSTLGREAQLARSYLSIMRIRMDDRLAFRIDVPDDLAHESFPPMMLSTLVENAIKHGIEPSTRGGTVVVSAERVPQGLAVSVVDDGVGLGASTATSGSGLGLSNVRERLRALFGEQASLRVESRDTGGVQACITVPAAH</sequence>
<dbReference type="GO" id="GO:0016020">
    <property type="term" value="C:membrane"/>
    <property type="evidence" value="ECO:0007669"/>
    <property type="project" value="InterPro"/>
</dbReference>
<dbReference type="PANTHER" id="PTHR34220:SF9">
    <property type="entry name" value="SIGNAL TRANSDUCTION HISTIDINE KINASE INTERNAL REGION DOMAIN-CONTAINING PROTEIN"/>
    <property type="match status" value="1"/>
</dbReference>
<comment type="caution">
    <text evidence="3">The sequence shown here is derived from an EMBL/GenBank/DDBJ whole genome shotgun (WGS) entry which is preliminary data.</text>
</comment>
<feature type="transmembrane region" description="Helical" evidence="1">
    <location>
        <begin position="21"/>
        <end position="39"/>
    </location>
</feature>
<dbReference type="PANTHER" id="PTHR34220">
    <property type="entry name" value="SENSOR HISTIDINE KINASE YPDA"/>
    <property type="match status" value="1"/>
</dbReference>
<keyword evidence="1" id="KW-1133">Transmembrane helix</keyword>
<dbReference type="InterPro" id="IPR005467">
    <property type="entry name" value="His_kinase_dom"/>
</dbReference>
<feature type="transmembrane region" description="Helical" evidence="1">
    <location>
        <begin position="115"/>
        <end position="134"/>
    </location>
</feature>
<dbReference type="EMBL" id="QUSW01000003">
    <property type="protein sequence ID" value="RQP24246.1"/>
    <property type="molecule type" value="Genomic_DNA"/>
</dbReference>
<proteinExistence type="predicted"/>
<keyword evidence="3" id="KW-0418">Kinase</keyword>
<keyword evidence="3" id="KW-0808">Transferase</keyword>
<evidence type="ECO:0000256" key="1">
    <source>
        <dbReference type="SAM" id="Phobius"/>
    </source>
</evidence>
<dbReference type="SMART" id="SM00387">
    <property type="entry name" value="HATPase_c"/>
    <property type="match status" value="1"/>
</dbReference>
<dbReference type="Pfam" id="PF02518">
    <property type="entry name" value="HATPase_c"/>
    <property type="match status" value="1"/>
</dbReference>
<protein>
    <submittedName>
        <fullName evidence="3">Sensor histidine kinase</fullName>
    </submittedName>
</protein>
<dbReference type="InterPro" id="IPR003594">
    <property type="entry name" value="HATPase_dom"/>
</dbReference>
<dbReference type="InterPro" id="IPR010559">
    <property type="entry name" value="Sig_transdc_His_kin_internal"/>
</dbReference>
<feature type="transmembrane region" description="Helical" evidence="1">
    <location>
        <begin position="45"/>
        <end position="65"/>
    </location>
</feature>
<dbReference type="InterPro" id="IPR036890">
    <property type="entry name" value="HATPase_C_sf"/>
</dbReference>
<reference evidence="3 4" key="1">
    <citation type="submission" date="2018-08" db="EMBL/GenBank/DDBJ databases">
        <authorList>
            <person name="Khan S.A."/>
            <person name="Jeon C.O."/>
            <person name="Chun B.H."/>
            <person name="Jeong S.E."/>
        </authorList>
    </citation>
    <scope>NUCLEOTIDE SEQUENCE [LARGE SCALE GENOMIC DNA]</scope>
    <source>
        <strain evidence="3 4">S-16</strain>
    </source>
</reference>
<dbReference type="AlphaFoldDB" id="A0A3N7HSM1"/>
<accession>A0A3N7HSM1</accession>
<dbReference type="Pfam" id="PF06580">
    <property type="entry name" value="His_kinase"/>
    <property type="match status" value="1"/>
</dbReference>
<dbReference type="InterPro" id="IPR050640">
    <property type="entry name" value="Bact_2-comp_sensor_kinase"/>
</dbReference>
<reference evidence="3 4" key="2">
    <citation type="submission" date="2018-12" db="EMBL/GenBank/DDBJ databases">
        <title>Rhizobacter gummiphilus sp. nov., a rubber-degrading bacterium isolated from the soil of a botanical garden in Japan.</title>
        <authorList>
            <person name="Shunsuke S.S."/>
        </authorList>
    </citation>
    <scope>NUCLEOTIDE SEQUENCE [LARGE SCALE GENOMIC DNA]</scope>
    <source>
        <strain evidence="3 4">S-16</strain>
    </source>
</reference>
<dbReference type="RefSeq" id="WP_124540750.1">
    <property type="nucleotide sequence ID" value="NZ_QUSW01000003.1"/>
</dbReference>
<dbReference type="SUPFAM" id="SSF55874">
    <property type="entry name" value="ATPase domain of HSP90 chaperone/DNA topoisomerase II/histidine kinase"/>
    <property type="match status" value="1"/>
</dbReference>
<name>A0A3N7HSM1_9BURK</name>
<evidence type="ECO:0000259" key="2">
    <source>
        <dbReference type="PROSITE" id="PS50109"/>
    </source>
</evidence>